<dbReference type="InterPro" id="IPR002909">
    <property type="entry name" value="IPT_dom"/>
</dbReference>
<dbReference type="InterPro" id="IPR013519">
    <property type="entry name" value="Int_alpha_beta-p"/>
</dbReference>
<feature type="domain" description="IPT/TIG" evidence="3">
    <location>
        <begin position="3195"/>
        <end position="3283"/>
    </location>
</feature>
<feature type="region of interest" description="Disordered" evidence="2">
    <location>
        <begin position="2418"/>
        <end position="2445"/>
    </location>
</feature>
<comment type="caution">
    <text evidence="4">The sequence shown here is derived from an EMBL/GenBank/DDBJ whole genome shotgun (WGS) entry which is preliminary data.</text>
</comment>
<dbReference type="Gene3D" id="2.130.10.130">
    <property type="entry name" value="Integrin alpha, N-terminal"/>
    <property type="match status" value="2"/>
</dbReference>
<dbReference type="PANTHER" id="PTHR23361">
    <property type="entry name" value="MUCIN"/>
    <property type="match status" value="1"/>
</dbReference>
<sequence>MAAEVVQQASLVSNARGGLGNVLPPGSQFGTAAGLGAEGWAYAGGGSTDRMLVGAPLMAQGTVFVAEMGPASSLTTVDTVDKSNGDLRGGKLSDGELFGSSVALMGAGLRGAGLVDLVVGAPAASASGTETGGVFVLSFDPALGLAKDAVRMVPGAAGVPSGLVGPSALLGASVAAAGDLDGDGVPGDLLVGAPGANSSAGMVVAMLLDIRPASTQVLGTASWGISSFPGPAAEVWGPPATDTGAGTTPVPLVAAAPVSLQPGDAFGAAVAMLGNASVASGSSWHRLAAVGAPGRAAKGAVFLLTLACAMPGVGTPGEIPSLVRVVELRPTAEHVAAASASWASRFGASLSSLGNLDHDPSGTIDLAIGDDGAGSGAGFVLLLSVNSSGWPKRVVGSAHAENTPKVKSVLGSDSLIARFGAALSPAGVGPGAAAEVAVGAPDAGRDGALEVGAIVLLELSGFLAEARILGEPPVPGAAPQLELLVGAAGSELLVVDVTAIGGARINASLAAASDLSVALTQDSPGGTEQNCTLAAWWGTAGDAAGGGGRDEADGWRAGVSGGGREAATWASIVCALPPLAGAGWSVRVRSANAFRTAFTLEPEGTELELVAEERLSVRPPRVLAWHAPPLHSRWTNASATGGPPVTIRISGSDFGGADFGPVASVGGVACAATRWENDSAVECDAPSLGGAGHAVSVSVGNQSSGGAGGALFAFAPPEVHAAEVVSLASLGALQAAPVASWSEMDTVGGQVLRVRGRNFGGFNSSGAARSTLCGGASGGASFAAAVGQHACQQVVWVSDTALDCVTPAGAGASLALAVTLCGQETASTQSWFLGAPPSPPPAGAPAQWPALAGYLPPVVTALGIWPLDGGPRRDRDVGMGGLPHLLDPAGGQLVAVIGRYFGAPGAVEPATLVASADALPCQAGTHTHLSDDQVVCRTLEPLAWENSRNVTVQINATGQVSPEAQIALQTVAPSMQFAARIVAAGNAFTTLDDEAVAGVPASGSGSVMVVEVVAQGSYSVNTSNPLGVVNISAGAGQPGAGALPRVWPCAFLGWSPSGVQAGVANLTCRLPAGVGTGHAVSIALLGEGGFGGEELVATVAQTLSFSPPRVLAWHAPPLHSRWTNASATGGPPVTIRISGSDFGGADFGPVASVGGVACAATRWVNDSAVECDAPSLGGAGHAVSVSVGNQSTTGAVARAHWERQNSSSSASARFSFAPPELHSAGLVDSPGSVLLPVLQTPSADGSADTKGGSVLRVRGRGFGVVNATLASSGPWDAVLEAAAAACGPDVASDAAARQPGNATALAGWLASVELASGSACTPVEWRSDSELWCQVPAGAGRNMSLSVSVCGQLVDSWSSAFDGAPPGTEAAASAASQPESRWAGQLSSRFPVAVAYTRPRVDAVEVTQSDGVPTFTVTVPPQGAPGPLVLLDPAGGDALLVRGEFFGVPGVAGVGPAGLAIDGVDCANADWTSDGVIRCPSTPAGEAQLFRLDVVVNGARGSEGATGRLPLLASYVPYNQRYVATFLSEPDGPNRPGGSEPGDRCCWAAQGGAPIRLEVRALGSYRVDVSLPLRVRIGSQLCLSPAFEPDGLPGSERDAANVTCTLPPGTGSLLPVVVEELSFAGGPVAIAAPGAETLSFSPPRVLAWHAPPLHSRWTNASATGGPPVTIRISGSDFGGADFGPVASVGGVACAATRWVNDSAVECDAPSLGGAGAAVTVSVGNQSSGGAGGALFAFAPPEVHAAEFLGSSSSVQALAATGGEELLVRGRNFGAGNLSDSSEWQTGCAPRSAGAISWADAASLPQQDGNRSKAAAEALAVAVGGLPCRSVHWRSDRTLVCITPAGAGANLTVTVQVCGLNASSDASAREGTQSSSAPAPLLVSYRPPAVERVLLFPRDGSAPLSALVSAESPAPGALPALLMDPSGGERIQLLGHSFGPSAREPSAGDWPPPAWWTGSSPTSFALDGNFPCESGTVVRHNDSAVECTSSALPVGLVTDAWLLPAAGGQDGAKAYLRVLAARASDQFAADILGPRSGVDPPDAVHAAGSESFGWPPAGGATIALSVRSVGAYAFDPSAGTLAVQVWPAEGTEGLAGGGPLACSSAAWDAAAGSPGQTRARNATCVLPAMVGAGHRLVLEVRNATGHVVTRAVTQQRLSFAPPVVESWSAPPRLERWARTSDRGGPSVEVRLAGRGFGGADFGPRVLIGGVECAETVWSTDALVTCRVPSMGGQNHSVVLLVGNQSSDPESVPSYSVAPPEIHAAELVGATPGPGVAQLDTVGGLDVLRIRGRNFGAWEWDAASCGPASNASAAGVFEAGLLVPRAFAAAGAAGAGDGSALPDGVWRCLSVAWESDSQVLCVAPSGAGAWLNLTVSLCGVTVRSDESAFNGDAAGGSGFGLRWPAQVSFRAPEVAALVIPGPDDGAPRRPLAPSLVEPDSGAPPSGYLSPAGDELLLVTGRYFGDDSGSGEVPLPLVGGSRSPCNASTVVRLNDSHLLCRSPAPLGLALNLTSADEPSSSDTTGASAVFTSELTIALAGASQAEPSFFRLGLLEPLRQYDVVLLNSPDGGITSGTQSTGWRASGGEVVELRAAALGSGWLDLEAGASWAVELQGQTGACGVVAPDPPGGRWARDADFSCVMPPGVGRARQPRLLGPGVLRELRQRVSFVQPRVLAWHAPPLHSRWTNASATGGPPVTIRISGSDFGGADFGPVASVGGVACAATRWVNDSAVECDAPSLGGAGHAVSVSVGSQSSGGAGGALFAFAPPEVHAAEVVSPGLRGLLPTTGGATLLIRGRNFGAGNSSQVPSQGCGPEATASALSAQVGGRECESTSWLSDTVALCVSPVGVGANVSLGVSLCGALTTSSTTFVDGSREPATPAPAVSFELPRISAIELVPSSGGPSIRVLVPSAASPLLLDPAGSEELRVFGAGFGPEGVSPPLDQPRVSIGPYVCDPGRTVRVNDSLVVCSQTPPAGGVNRSVNVAVAGQTAGTSSGGVTVRYLPPLVDLAYPQAGHAQSGGSVVSIIGRGFGLGQAVEVSASIGGRSCTSVSRESDRRVLCALPPGVGSGLPVEVVVSGQRSLFGFYGPVSVSYEPPVVLRAVPATLVATAAPSNASVLLLGRGFGVNASDVTQAWVAGSPCLEQLRWLNSSAVQCDKFDLAAMTEEAPAWSLALRGQRTDSSPLASSLPALRVAASPAVDTIDPPLLSASGGSWVTLNGRFGWSADQLSTVLVGELECSALQWVSAQQARCKAPAGAGKAQPVVAVSSGGLRSSANSLATFTAPRITSVDPPSALLSSTSSLRLTLLGEGFGTKASDLESAAFGGQPCPSFRWLNSSAVECSGITGAAWDGSGPVLVVANQTSVFAASGSGAGGSGGSGSCSAFQQVRDATPSLPPQGVEAAQRPVLAPADQGEEAAQAVVFLRVQWEVTLPHPETEPLVALPAAFEVAVASPGSRSR</sequence>
<protein>
    <recommendedName>
        <fullName evidence="3">IPT/TIG domain-containing protein</fullName>
    </recommendedName>
</protein>
<feature type="domain" description="IPT/TIG" evidence="3">
    <location>
        <begin position="3002"/>
        <end position="3087"/>
    </location>
</feature>
<gene>
    <name evidence="4" type="ORF">FNF27_01925</name>
</gene>
<reference evidence="4 5" key="1">
    <citation type="submission" date="2019-07" db="EMBL/GenBank/DDBJ databases">
        <title>Genomes of Cafeteria roenbergensis.</title>
        <authorList>
            <person name="Fischer M.G."/>
            <person name="Hackl T."/>
            <person name="Roman M."/>
        </authorList>
    </citation>
    <scope>NUCLEOTIDE SEQUENCE [LARGE SCALE GENOMIC DNA]</scope>
    <source>
        <strain evidence="4 5">E4-10P</strain>
    </source>
</reference>
<feature type="repeat" description="FG-GAP" evidence="1">
    <location>
        <begin position="156"/>
        <end position="215"/>
    </location>
</feature>
<evidence type="ECO:0000313" key="4">
    <source>
        <dbReference type="EMBL" id="KAA0176644.1"/>
    </source>
</evidence>
<proteinExistence type="predicted"/>
<dbReference type="PANTHER" id="PTHR23361:SF20">
    <property type="entry name" value="MRH DOMAIN-CONTAINING PROTEIN"/>
    <property type="match status" value="1"/>
</dbReference>
<dbReference type="Proteomes" id="UP000322899">
    <property type="component" value="Unassembled WGS sequence"/>
</dbReference>
<dbReference type="Gene3D" id="2.60.40.10">
    <property type="entry name" value="Immunoglobulins"/>
    <property type="match status" value="7"/>
</dbReference>
<dbReference type="SUPFAM" id="SSF81296">
    <property type="entry name" value="E set domains"/>
    <property type="match status" value="9"/>
</dbReference>
<dbReference type="EMBL" id="VLTO01000007">
    <property type="protein sequence ID" value="KAA0176644.1"/>
    <property type="molecule type" value="Genomic_DNA"/>
</dbReference>
<dbReference type="OrthoDB" id="10634968at2759"/>
<evidence type="ECO:0000256" key="2">
    <source>
        <dbReference type="SAM" id="MobiDB-lite"/>
    </source>
</evidence>
<evidence type="ECO:0000313" key="5">
    <source>
        <dbReference type="Proteomes" id="UP000322899"/>
    </source>
</evidence>
<dbReference type="SMART" id="SM00191">
    <property type="entry name" value="Int_alpha"/>
    <property type="match status" value="5"/>
</dbReference>
<dbReference type="InterPro" id="IPR028994">
    <property type="entry name" value="Integrin_alpha_N"/>
</dbReference>
<evidence type="ECO:0000259" key="3">
    <source>
        <dbReference type="SMART" id="SM00429"/>
    </source>
</evidence>
<dbReference type="PROSITE" id="PS51470">
    <property type="entry name" value="FG_GAP"/>
    <property type="match status" value="2"/>
</dbReference>
<feature type="domain" description="IPT/TIG" evidence="3">
    <location>
        <begin position="1739"/>
        <end position="1871"/>
    </location>
</feature>
<evidence type="ECO:0000256" key="1">
    <source>
        <dbReference type="PROSITE-ProRule" id="PRU00803"/>
    </source>
</evidence>
<dbReference type="CDD" id="cd00603">
    <property type="entry name" value="IPT_PCSR"/>
    <property type="match status" value="6"/>
</dbReference>
<name>A0A5A8EH88_CAFRO</name>
<feature type="repeat" description="FG-GAP" evidence="1">
    <location>
        <begin position="84"/>
        <end position="146"/>
    </location>
</feature>
<accession>A0A5A8EH88</accession>
<dbReference type="InterPro" id="IPR014756">
    <property type="entry name" value="Ig_E-set"/>
</dbReference>
<organism evidence="4 5">
    <name type="scientific">Cafeteria roenbergensis</name>
    <name type="common">Marine flagellate</name>
    <dbReference type="NCBI Taxonomy" id="33653"/>
    <lineage>
        <taxon>Eukaryota</taxon>
        <taxon>Sar</taxon>
        <taxon>Stramenopiles</taxon>
        <taxon>Bigyra</taxon>
        <taxon>Opalozoa</taxon>
        <taxon>Bicosoecida</taxon>
        <taxon>Cafeteriaceae</taxon>
        <taxon>Cafeteria</taxon>
    </lineage>
</organism>
<dbReference type="Pfam" id="PF01833">
    <property type="entry name" value="TIG"/>
    <property type="match status" value="9"/>
</dbReference>
<dbReference type="InterPro" id="IPR013783">
    <property type="entry name" value="Ig-like_fold"/>
</dbReference>
<dbReference type="SUPFAM" id="SSF69318">
    <property type="entry name" value="Integrin alpha N-terminal domain"/>
    <property type="match status" value="1"/>
</dbReference>
<dbReference type="SMART" id="SM00429">
    <property type="entry name" value="IPT"/>
    <property type="match status" value="3"/>
</dbReference>